<accession>A0ABT8YL63</accession>
<sequence length="92" mass="10525">MASLITCPHCGKRPTEEFSIRGDASIRRPDANASEKVWFDYVFIRDNPMGRHLEYWQHASGCRRWLIVERDTVTHAVHSVRDAADVISGEKA</sequence>
<evidence type="ECO:0000313" key="2">
    <source>
        <dbReference type="Proteomes" id="UP001174932"/>
    </source>
</evidence>
<dbReference type="Gene3D" id="3.30.2270.10">
    <property type="entry name" value="Folate-binding superfamily"/>
    <property type="match status" value="1"/>
</dbReference>
<organism evidence="1 2">
    <name type="scientific">Rhizobium alvei</name>
    <dbReference type="NCBI Taxonomy" id="1132659"/>
    <lineage>
        <taxon>Bacteria</taxon>
        <taxon>Pseudomonadati</taxon>
        <taxon>Pseudomonadota</taxon>
        <taxon>Alphaproteobacteria</taxon>
        <taxon>Hyphomicrobiales</taxon>
        <taxon>Rhizobiaceae</taxon>
        <taxon>Rhizobium/Agrobacterium group</taxon>
        <taxon>Rhizobium</taxon>
    </lineage>
</organism>
<proteinExistence type="predicted"/>
<dbReference type="RefSeq" id="WP_304376352.1">
    <property type="nucleotide sequence ID" value="NZ_JAUOZU010000007.1"/>
</dbReference>
<dbReference type="Pfam" id="PF04267">
    <property type="entry name" value="SoxD"/>
    <property type="match status" value="1"/>
</dbReference>
<dbReference type="InterPro" id="IPR006279">
    <property type="entry name" value="SoxD"/>
</dbReference>
<comment type="caution">
    <text evidence="1">The sequence shown here is derived from an EMBL/GenBank/DDBJ whole genome shotgun (WGS) entry which is preliminary data.</text>
</comment>
<protein>
    <submittedName>
        <fullName evidence="1">Sarcosine oxidase subunit delta</fullName>
    </submittedName>
</protein>
<dbReference type="EMBL" id="JAUOZU010000007">
    <property type="protein sequence ID" value="MDO6964440.1"/>
    <property type="molecule type" value="Genomic_DNA"/>
</dbReference>
<dbReference type="Proteomes" id="UP001174932">
    <property type="component" value="Unassembled WGS sequence"/>
</dbReference>
<keyword evidence="2" id="KW-1185">Reference proteome</keyword>
<reference evidence="1" key="2">
    <citation type="submission" date="2023-07" db="EMBL/GenBank/DDBJ databases">
        <authorList>
            <person name="Shen H."/>
        </authorList>
    </citation>
    <scope>NUCLEOTIDE SEQUENCE</scope>
    <source>
        <strain evidence="1">TNR-22</strain>
    </source>
</reference>
<reference evidence="1" key="1">
    <citation type="journal article" date="2015" name="Int. J. Syst. Evol. Microbiol.">
        <title>Rhizobium alvei sp. nov., isolated from a freshwater river.</title>
        <authorList>
            <person name="Sheu S.Y."/>
            <person name="Huang H.W."/>
            <person name="Young C.C."/>
            <person name="Chen W.M."/>
        </authorList>
    </citation>
    <scope>NUCLEOTIDE SEQUENCE</scope>
    <source>
        <strain evidence="1">TNR-22</strain>
    </source>
</reference>
<evidence type="ECO:0000313" key="1">
    <source>
        <dbReference type="EMBL" id="MDO6964440.1"/>
    </source>
</evidence>
<gene>
    <name evidence="1" type="ORF">Q4481_10770</name>
</gene>
<name>A0ABT8YL63_9HYPH</name>
<dbReference type="NCBIfam" id="TIGR01374">
    <property type="entry name" value="soxD"/>
    <property type="match status" value="1"/>
</dbReference>
<dbReference type="InterPro" id="IPR038561">
    <property type="entry name" value="SoxD_sf"/>
</dbReference>